<dbReference type="Proteomes" id="UP000278006">
    <property type="component" value="Unassembled WGS sequence"/>
</dbReference>
<sequence>MQTQAREYFNLHTNGIGYLNSVRWVEVKGRGRKAESFLACRIAALRGSADEVDYTYFDVRVSGDATISIIDSLKTAVENHSKVLVNFRIGDIFPHLYERDVRDVNRRPTGQKEWATLIKGRLILVNSVKVNGEVVYRRPATETEEGEAAQHDDEGQAPASEVPQAAEPAPQLEVAPQRRPQRVSQPAQRPERQAPSGYRQQRSAPAHA</sequence>
<evidence type="ECO:0000313" key="3">
    <source>
        <dbReference type="Proteomes" id="UP000278006"/>
    </source>
</evidence>
<accession>A0A3M6R0U0</accession>
<reference evidence="2 3" key="1">
    <citation type="submission" date="2018-10" db="EMBL/GenBank/DDBJ databases">
        <title>Draft genome of Cortibacter populi DSM10536.</title>
        <authorList>
            <person name="Bernier A.-M."/>
            <person name="Bernard K."/>
        </authorList>
    </citation>
    <scope>NUCLEOTIDE SEQUENCE [LARGE SCALE GENOMIC DNA]</scope>
    <source>
        <strain evidence="2 3">DSM 105136</strain>
    </source>
</reference>
<evidence type="ECO:0000313" key="2">
    <source>
        <dbReference type="EMBL" id="RMX08867.1"/>
    </source>
</evidence>
<gene>
    <name evidence="2" type="ORF">D8I35_03685</name>
</gene>
<dbReference type="Pfam" id="PF12101">
    <property type="entry name" value="DUF3577"/>
    <property type="match status" value="1"/>
</dbReference>
<dbReference type="AlphaFoldDB" id="A0A3M6R0U0"/>
<name>A0A3M6R0U0_9BURK</name>
<comment type="caution">
    <text evidence="2">The sequence shown here is derived from an EMBL/GenBank/DDBJ whole genome shotgun (WGS) entry which is preliminary data.</text>
</comment>
<organism evidence="2 3">
    <name type="scientific">Corticibacter populi</name>
    <dbReference type="NCBI Taxonomy" id="1550736"/>
    <lineage>
        <taxon>Bacteria</taxon>
        <taxon>Pseudomonadati</taxon>
        <taxon>Pseudomonadota</taxon>
        <taxon>Betaproteobacteria</taxon>
        <taxon>Burkholderiales</taxon>
        <taxon>Comamonadaceae</taxon>
        <taxon>Corticibacter</taxon>
    </lineage>
</organism>
<feature type="region of interest" description="Disordered" evidence="1">
    <location>
        <begin position="139"/>
        <end position="208"/>
    </location>
</feature>
<dbReference type="InterPro" id="IPR021960">
    <property type="entry name" value="DUF3577"/>
</dbReference>
<feature type="compositionally biased region" description="Polar residues" evidence="1">
    <location>
        <begin position="198"/>
        <end position="208"/>
    </location>
</feature>
<evidence type="ECO:0000256" key="1">
    <source>
        <dbReference type="SAM" id="MobiDB-lite"/>
    </source>
</evidence>
<protein>
    <submittedName>
        <fullName evidence="2">DUF3577 domain-containing protein</fullName>
    </submittedName>
</protein>
<dbReference type="EMBL" id="RDQO01000001">
    <property type="protein sequence ID" value="RMX08867.1"/>
    <property type="molecule type" value="Genomic_DNA"/>
</dbReference>
<keyword evidence="3" id="KW-1185">Reference proteome</keyword>
<proteinExistence type="predicted"/>
<dbReference type="OrthoDB" id="6402776at2"/>
<dbReference type="RefSeq" id="WP_122227129.1">
    <property type="nucleotide sequence ID" value="NZ_RDQO01000001.1"/>
</dbReference>